<dbReference type="EMBL" id="JACOPV010000008">
    <property type="protein sequence ID" value="MBM5458688.1"/>
    <property type="molecule type" value="Genomic_DNA"/>
</dbReference>
<organism evidence="2 3">
    <name type="scientific">Pseudomonas arcuscaelestis</name>
    <dbReference type="NCBI Taxonomy" id="2710591"/>
    <lineage>
        <taxon>Bacteria</taxon>
        <taxon>Pseudomonadati</taxon>
        <taxon>Pseudomonadota</taxon>
        <taxon>Gammaproteobacteria</taxon>
        <taxon>Pseudomonadales</taxon>
        <taxon>Pseudomonadaceae</taxon>
        <taxon>Pseudomonas</taxon>
    </lineage>
</organism>
<protein>
    <recommendedName>
        <fullName evidence="4">YiaAB two helix domain-containing protein</fullName>
    </recommendedName>
</protein>
<reference evidence="2 3" key="1">
    <citation type="submission" date="2020-08" db="EMBL/GenBank/DDBJ databases">
        <title>Description of novel Pseudomonas species.</title>
        <authorList>
            <person name="Duman M."/>
            <person name="Mulet M."/>
            <person name="Altun S."/>
            <person name="Saticioglu I.B."/>
            <person name="Lalucat J."/>
            <person name="Garcia-Valdes E."/>
        </authorList>
    </citation>
    <scope>NUCLEOTIDE SEQUENCE [LARGE SCALE GENOMIC DNA]</scope>
    <source>
        <strain evidence="2 3">P66</strain>
    </source>
</reference>
<feature type="transmembrane region" description="Helical" evidence="1">
    <location>
        <begin position="55"/>
        <end position="73"/>
    </location>
</feature>
<keyword evidence="1" id="KW-1133">Transmembrane helix</keyword>
<accession>A0ABS2BYJ5</accession>
<evidence type="ECO:0008006" key="4">
    <source>
        <dbReference type="Google" id="ProtNLM"/>
    </source>
</evidence>
<gene>
    <name evidence="2" type="ORF">H8F21_14055</name>
</gene>
<evidence type="ECO:0000256" key="1">
    <source>
        <dbReference type="SAM" id="Phobius"/>
    </source>
</evidence>
<keyword evidence="3" id="KW-1185">Reference proteome</keyword>
<sequence>MEAPSRHYPTHPNASATTPELQAIRRKVDIISMTFTVAAFALGIAAYQWPSALGRFIGLMGMIACVFTATYSVDRGDGISNLLRKKRSGTGALTLTPVVQPSEHAA</sequence>
<keyword evidence="1" id="KW-0472">Membrane</keyword>
<name>A0ABS2BYJ5_9PSED</name>
<feature type="transmembrane region" description="Helical" evidence="1">
    <location>
        <begin position="30"/>
        <end position="49"/>
    </location>
</feature>
<evidence type="ECO:0000313" key="2">
    <source>
        <dbReference type="EMBL" id="MBM5458688.1"/>
    </source>
</evidence>
<dbReference type="Proteomes" id="UP000745663">
    <property type="component" value="Unassembled WGS sequence"/>
</dbReference>
<comment type="caution">
    <text evidence="2">The sequence shown here is derived from an EMBL/GenBank/DDBJ whole genome shotgun (WGS) entry which is preliminary data.</text>
</comment>
<evidence type="ECO:0000313" key="3">
    <source>
        <dbReference type="Proteomes" id="UP000745663"/>
    </source>
</evidence>
<proteinExistence type="predicted"/>
<keyword evidence="1" id="KW-0812">Transmembrane</keyword>
<dbReference type="RefSeq" id="WP_203584627.1">
    <property type="nucleotide sequence ID" value="NZ_JACOPV010000008.1"/>
</dbReference>